<evidence type="ECO:0000313" key="2">
    <source>
        <dbReference type="Proteomes" id="UP001265083"/>
    </source>
</evidence>
<dbReference type="RefSeq" id="WP_310952470.1">
    <property type="nucleotide sequence ID" value="NZ_JAVLUS010000033.1"/>
</dbReference>
<organism evidence="1 2">
    <name type="scientific">Gordonia westfalica</name>
    <dbReference type="NCBI Taxonomy" id="158898"/>
    <lineage>
        <taxon>Bacteria</taxon>
        <taxon>Bacillati</taxon>
        <taxon>Actinomycetota</taxon>
        <taxon>Actinomycetes</taxon>
        <taxon>Mycobacteriales</taxon>
        <taxon>Gordoniaceae</taxon>
        <taxon>Gordonia</taxon>
    </lineage>
</organism>
<sequence>MSSKTTDIVFFLTVLNSPELRDSYETWVREVDTPMSLKLAGVESYRVVRLTDSPVLDGDSAPSYSYIEIIEVSDLAAYKAAIAGAPASFFEQFSTYIGSYQSVVGSVIN</sequence>
<dbReference type="Gene3D" id="3.30.70.100">
    <property type="match status" value="1"/>
</dbReference>
<dbReference type="Proteomes" id="UP001265083">
    <property type="component" value="Unassembled WGS sequence"/>
</dbReference>
<keyword evidence="2" id="KW-1185">Reference proteome</keyword>
<evidence type="ECO:0000313" key="1">
    <source>
        <dbReference type="EMBL" id="MDS1116736.1"/>
    </source>
</evidence>
<evidence type="ECO:0008006" key="3">
    <source>
        <dbReference type="Google" id="ProtNLM"/>
    </source>
</evidence>
<comment type="caution">
    <text evidence="1">The sequence shown here is derived from an EMBL/GenBank/DDBJ whole genome shotgun (WGS) entry which is preliminary data.</text>
</comment>
<protein>
    <recommendedName>
        <fullName evidence="3">REDY-like protein HapK</fullName>
    </recommendedName>
</protein>
<reference evidence="1 2" key="1">
    <citation type="submission" date="2023-08" db="EMBL/GenBank/DDBJ databases">
        <title>Bioegradation of LLDPE and BLDPE plastic by marine bacteria from coast plastic debris.</title>
        <authorList>
            <person name="Rong Z."/>
        </authorList>
    </citation>
    <scope>NUCLEOTIDE SEQUENCE [LARGE SCALE GENOMIC DNA]</scope>
    <source>
        <strain evidence="1 2">Z-2</strain>
    </source>
</reference>
<gene>
    <name evidence="1" type="ORF">RD149_23620</name>
</gene>
<dbReference type="SUPFAM" id="SSF54909">
    <property type="entry name" value="Dimeric alpha+beta barrel"/>
    <property type="match status" value="1"/>
</dbReference>
<proteinExistence type="predicted"/>
<name>A0ABU2GZ74_9ACTN</name>
<dbReference type="InterPro" id="IPR011008">
    <property type="entry name" value="Dimeric_a/b-barrel"/>
</dbReference>
<accession>A0ABU2GZ74</accession>
<dbReference type="EMBL" id="JAVLUS010000033">
    <property type="protein sequence ID" value="MDS1116736.1"/>
    <property type="molecule type" value="Genomic_DNA"/>
</dbReference>